<accession>A0A6P1DYN5</accession>
<organism evidence="10 11">
    <name type="scientific">Thiorhodococcus mannitoliphagus</name>
    <dbReference type="NCBI Taxonomy" id="329406"/>
    <lineage>
        <taxon>Bacteria</taxon>
        <taxon>Pseudomonadati</taxon>
        <taxon>Pseudomonadota</taxon>
        <taxon>Gammaproteobacteria</taxon>
        <taxon>Chromatiales</taxon>
        <taxon>Chromatiaceae</taxon>
        <taxon>Thiorhodococcus</taxon>
    </lineage>
</organism>
<evidence type="ECO:0000256" key="5">
    <source>
        <dbReference type="ARBA" id="ARBA00022833"/>
    </source>
</evidence>
<dbReference type="InterPro" id="IPR018958">
    <property type="entry name" value="Knr4/Smi1-like_dom"/>
</dbReference>
<keyword evidence="11" id="KW-1185">Reference proteome</keyword>
<evidence type="ECO:0000313" key="11">
    <source>
        <dbReference type="Proteomes" id="UP000471640"/>
    </source>
</evidence>
<keyword evidence="8" id="KW-1133">Transmembrane helix</keyword>
<feature type="transmembrane region" description="Helical" evidence="8">
    <location>
        <begin position="267"/>
        <end position="297"/>
    </location>
</feature>
<dbReference type="Proteomes" id="UP000471640">
    <property type="component" value="Unassembled WGS sequence"/>
</dbReference>
<feature type="transmembrane region" description="Helical" evidence="8">
    <location>
        <begin position="309"/>
        <end position="327"/>
    </location>
</feature>
<reference evidence="11" key="1">
    <citation type="journal article" date="2020" name="Microbiol. Resour. Announc.">
        <title>Draft Genome Sequences of Thiorhodococcus mannitoliphagus and Thiorhodococcus minor, Purple Sulfur Photosynthetic Bacteria in the Gammaproteobacterial Family Chromatiaceae.</title>
        <authorList>
            <person name="Aviles F.A."/>
            <person name="Meyer T.E."/>
            <person name="Kyndt J.A."/>
        </authorList>
    </citation>
    <scope>NUCLEOTIDE SEQUENCE [LARGE SCALE GENOMIC DNA]</scope>
    <source>
        <strain evidence="11">DSM 18266</strain>
    </source>
</reference>
<evidence type="ECO:0000256" key="4">
    <source>
        <dbReference type="ARBA" id="ARBA00022801"/>
    </source>
</evidence>
<feature type="region of interest" description="Disordered" evidence="7">
    <location>
        <begin position="760"/>
        <end position="780"/>
    </location>
</feature>
<evidence type="ECO:0000256" key="3">
    <source>
        <dbReference type="ARBA" id="ARBA00022670"/>
    </source>
</evidence>
<feature type="transmembrane region" description="Helical" evidence="8">
    <location>
        <begin position="369"/>
        <end position="390"/>
    </location>
</feature>
<feature type="transmembrane region" description="Helical" evidence="8">
    <location>
        <begin position="6"/>
        <end position="27"/>
    </location>
</feature>
<keyword evidence="8" id="KW-0812">Transmembrane</keyword>
<dbReference type="Gene3D" id="3.40.1580.10">
    <property type="entry name" value="SMI1/KNR4-like"/>
    <property type="match status" value="1"/>
</dbReference>
<dbReference type="Pfam" id="PF09346">
    <property type="entry name" value="SMI1_KNR4"/>
    <property type="match status" value="1"/>
</dbReference>
<dbReference type="EMBL" id="JAAIJR010000084">
    <property type="protein sequence ID" value="NEX22131.1"/>
    <property type="molecule type" value="Genomic_DNA"/>
</dbReference>
<comment type="caution">
    <text evidence="10">The sequence shown here is derived from an EMBL/GenBank/DDBJ whole genome shotgun (WGS) entry which is preliminary data.</text>
</comment>
<dbReference type="SUPFAM" id="SSF160631">
    <property type="entry name" value="SMI1/KNR4-like"/>
    <property type="match status" value="1"/>
</dbReference>
<evidence type="ECO:0000313" key="10">
    <source>
        <dbReference type="EMBL" id="NEX22131.1"/>
    </source>
</evidence>
<evidence type="ECO:0000256" key="2">
    <source>
        <dbReference type="ARBA" id="ARBA00007931"/>
    </source>
</evidence>
<keyword evidence="5" id="KW-0862">Zinc</keyword>
<evidence type="ECO:0000256" key="1">
    <source>
        <dbReference type="ARBA" id="ARBA00001947"/>
    </source>
</evidence>
<gene>
    <name evidence="10" type="ORF">G3480_17770</name>
</gene>
<keyword evidence="4" id="KW-0378">Hydrolase</keyword>
<feature type="domain" description="Knr4/Smi1-like" evidence="9">
    <location>
        <begin position="601"/>
        <end position="752"/>
    </location>
</feature>
<reference evidence="10 11" key="2">
    <citation type="submission" date="2020-02" db="EMBL/GenBank/DDBJ databases">
        <title>Genome sequences of Thiorhodococcus mannitoliphagus and Thiorhodococcus minor, purple sulfur photosynthetic bacteria in the gammaproteobacterial family, Chromatiaceae.</title>
        <authorList>
            <person name="Aviles F.A."/>
            <person name="Meyer T.E."/>
            <person name="Kyndt J.A."/>
        </authorList>
    </citation>
    <scope>NUCLEOTIDE SEQUENCE [LARGE SCALE GENOMIC DNA]</scope>
    <source>
        <strain evidence="10 11">DSM 18266</strain>
    </source>
</reference>
<comment type="cofactor">
    <cofactor evidence="1">
        <name>Zn(2+)</name>
        <dbReference type="ChEBI" id="CHEBI:29105"/>
    </cofactor>
</comment>
<dbReference type="InterPro" id="IPR037883">
    <property type="entry name" value="Knr4/Smi1-like_sf"/>
</dbReference>
<comment type="similarity">
    <text evidence="2">Belongs to the peptidase M50B family.</text>
</comment>
<feature type="transmembrane region" description="Helical" evidence="8">
    <location>
        <begin position="514"/>
        <end position="538"/>
    </location>
</feature>
<feature type="transmembrane region" description="Helical" evidence="8">
    <location>
        <begin position="428"/>
        <end position="445"/>
    </location>
</feature>
<keyword evidence="8" id="KW-0472">Membrane</keyword>
<feature type="transmembrane region" description="Helical" evidence="8">
    <location>
        <begin position="339"/>
        <end position="357"/>
    </location>
</feature>
<evidence type="ECO:0000259" key="9">
    <source>
        <dbReference type="SMART" id="SM00860"/>
    </source>
</evidence>
<dbReference type="GO" id="GO:0006508">
    <property type="term" value="P:proteolysis"/>
    <property type="evidence" value="ECO:0007669"/>
    <property type="project" value="UniProtKB-KW"/>
</dbReference>
<keyword evidence="3" id="KW-0645">Protease</keyword>
<name>A0A6P1DYN5_9GAMM</name>
<dbReference type="AlphaFoldDB" id="A0A6P1DYN5"/>
<feature type="transmembrane region" description="Helical" evidence="8">
    <location>
        <begin position="402"/>
        <end position="422"/>
    </location>
</feature>
<evidence type="ECO:0000256" key="8">
    <source>
        <dbReference type="SAM" id="Phobius"/>
    </source>
</evidence>
<keyword evidence="6" id="KW-0482">Metalloprotease</keyword>
<dbReference type="PANTHER" id="PTHR39188:SF3">
    <property type="entry name" value="STAGE IV SPORULATION PROTEIN FB"/>
    <property type="match status" value="1"/>
</dbReference>
<dbReference type="RefSeq" id="WP_164655229.1">
    <property type="nucleotide sequence ID" value="NZ_JAAIJR010000084.1"/>
</dbReference>
<dbReference type="SMART" id="SM00860">
    <property type="entry name" value="SMI1_KNR4"/>
    <property type="match status" value="1"/>
</dbReference>
<protein>
    <recommendedName>
        <fullName evidence="9">Knr4/Smi1-like domain-containing protein</fullName>
    </recommendedName>
</protein>
<sequence>MDHFPSGWVPFFVIAGITLLFALRLVLAARVAEWARFVAVPSIDIPPGWQQAFADTDAELRRLGFEHLCFCRTEFAPPETLTPELARFYRHGSEPVIARVLPPQVFAWPEGCGVAFFSLESSGTLLATVDRLPELFPRPPESLAMGIVTVARNLEDLLEAHHLIVAARQDNLVPWGGAEDVLARMNAFEVANIAWLRAERLIAPHPDGGYVPRLRTALGFIWRNLRGQVVQPRPESEPLKPDHAALLFQQWRKAQGLRPPPRVQWGLFILTALVFLIAGGILWDWLLTSLLLGAIVFHEFGHYLAMRWLGYRNLQILMLPLLGGLATGVERHPSAANRAFVSLMGPLPGILLGWLLLSLADGSAHQELMTILALVLLLINYLNLLPLVPLDGGQLVKALIPPRWLVVLVGFELLGAAALFWIGFQLDLMLSLIGLIPLFGAIALWRRRGRLRALQARCAKLAGPDDELERIKLAIDVEDAHKGRYRPLTKKAKALQDLLDTLSLKPPSSATRGLLLSLYLALFLVPLAVAPEFAAHWADLLVGTALPPTKIDRFREEARTLPWNALLAELDALQRAAYLKMVGNGKADDRPPVPETLLRAPANATAIVQAEQALGTALPPSYRAFLEVSNGLRDPFREDGGDWLLSVEDIGPMHQKLSAQLADIKAALAESERQGDAPVIWVSPGETFADAPKQIETSQLDNLLVVGMGGFYDAFILLSPDLAEAPGEMGVLELSQDLMATGYSSFRAFIESHEAIAKLRKRSSTTSPLSQRGARGDFGRHRSHREIIDGHFLRSRFPDADADADTDADLTRTQD</sequence>
<dbReference type="PANTHER" id="PTHR39188">
    <property type="entry name" value="MEMBRANE-ASSOCIATED ZINC METALLOPROTEASE M50B"/>
    <property type="match status" value="1"/>
</dbReference>
<evidence type="ECO:0000256" key="6">
    <source>
        <dbReference type="ARBA" id="ARBA00023049"/>
    </source>
</evidence>
<evidence type="ECO:0000256" key="7">
    <source>
        <dbReference type="SAM" id="MobiDB-lite"/>
    </source>
</evidence>
<proteinExistence type="inferred from homology"/>
<dbReference type="GO" id="GO:0008237">
    <property type="term" value="F:metallopeptidase activity"/>
    <property type="evidence" value="ECO:0007669"/>
    <property type="project" value="UniProtKB-KW"/>
</dbReference>